<dbReference type="GO" id="GO:0004674">
    <property type="term" value="F:protein serine/threonine kinase activity"/>
    <property type="evidence" value="ECO:0007669"/>
    <property type="project" value="UniProtKB-KW"/>
</dbReference>
<keyword evidence="1" id="KW-0418">Kinase</keyword>
<reference evidence="2" key="1">
    <citation type="submission" date="2012-02" db="EMBL/GenBank/DDBJ databases">
        <title>Genome sequencing of Giardia lamblia Genotypes A2 and B isolates (DH and GS) and comparative analysis with the genomes of Genotypes A1 and E (WB and Pig).</title>
        <authorList>
            <person name="Adam R."/>
            <person name="Dahlstrom E."/>
            <person name="Martens C."/>
            <person name="Bruno D."/>
            <person name="Barbian K."/>
            <person name="Porcella S.F."/>
            <person name="Nash T."/>
        </authorList>
    </citation>
    <scope>NUCLEOTIDE SEQUENCE</scope>
    <source>
        <strain evidence="2">DH</strain>
    </source>
</reference>
<proteinExistence type="predicted"/>
<evidence type="ECO:0000313" key="1">
    <source>
        <dbReference type="EMBL" id="ESU38910.1"/>
    </source>
</evidence>
<protein>
    <submittedName>
        <fullName evidence="1">Serine/threonine protein kinase</fullName>
    </submittedName>
</protein>
<gene>
    <name evidence="1" type="ORF">DHA2_150199</name>
</gene>
<keyword evidence="1" id="KW-0808">Transferase</keyword>
<comment type="caution">
    <text evidence="1">The sequence shown here is derived from an EMBL/GenBank/DDBJ whole genome shotgun (WGS) entry which is preliminary data.</text>
</comment>
<sequence length="77" mass="7717">MTPLLIPAAAEGALGDASNSAVNGFAGPMGVWGACSAGAFSVIYSLRGCPHLAVREIRVDGLGQHGVDAIKRGLALL</sequence>
<accession>V6TPG7</accession>
<dbReference type="AlphaFoldDB" id="V6TPG7"/>
<dbReference type="VEuPathDB" id="GiardiaDB:DHA2_150199"/>
<organism evidence="1 2">
    <name type="scientific">Giardia intestinalis</name>
    <name type="common">Giardia lamblia</name>
    <dbReference type="NCBI Taxonomy" id="5741"/>
    <lineage>
        <taxon>Eukaryota</taxon>
        <taxon>Metamonada</taxon>
        <taxon>Diplomonadida</taxon>
        <taxon>Hexamitidae</taxon>
        <taxon>Giardiinae</taxon>
        <taxon>Giardia</taxon>
    </lineage>
</organism>
<dbReference type="VEuPathDB" id="GiardiaDB:GL50803_00137676"/>
<keyword evidence="1" id="KW-0723">Serine/threonine-protein kinase</keyword>
<dbReference type="Proteomes" id="UP000018320">
    <property type="component" value="Unassembled WGS sequence"/>
</dbReference>
<dbReference type="EMBL" id="AHGT01000008">
    <property type="protein sequence ID" value="ESU38910.1"/>
    <property type="molecule type" value="Genomic_DNA"/>
</dbReference>
<name>V6TPG7_GIAIN</name>
<evidence type="ECO:0000313" key="2">
    <source>
        <dbReference type="Proteomes" id="UP000018320"/>
    </source>
</evidence>
<reference evidence="1 2" key="2">
    <citation type="journal article" date="2013" name="Genome Biol. Evol.">
        <title>Genome sequencing of Giardia lamblia genotypes A2 and B isolates (DH and GS) and comparative analysis with the genomes of genotypes A1 and E (WB and Pig).</title>
        <authorList>
            <person name="Adam R.D."/>
            <person name="Dahlstrom E.W."/>
            <person name="Martens C.A."/>
            <person name="Bruno D.P."/>
            <person name="Barbian K.D."/>
            <person name="Ricklefs S.M."/>
            <person name="Hernandez M.M."/>
            <person name="Narla N.P."/>
            <person name="Patel R.B."/>
            <person name="Porcella S.F."/>
            <person name="Nash T.E."/>
        </authorList>
    </citation>
    <scope>NUCLEOTIDE SEQUENCE [LARGE SCALE GENOMIC DNA]</scope>
    <source>
        <strain evidence="1 2">DH</strain>
    </source>
</reference>